<evidence type="ECO:0000313" key="2">
    <source>
        <dbReference type="Proteomes" id="UP000035213"/>
    </source>
</evidence>
<sequence length="511" mass="58907">MAKRKKTDKEWLSEWKEFGDNIDNATPIDLTESSVEKLKRIKRLETDNEAWFKFYFPNFYTSEPADFHLVSTKKVMQNSEFELVRSWARELSKSGRTMMEVLKLALTGKKKNILLISNSYDNAERLLMPYMLILERNNRIINDYGAQKKIGSWEAGEFTTRKGVAFRALGAGQSPRGTRNNEIRPDVILIDDIDTDEDCRNPEIIEKRVKWIEEALIPTRSISNGLLLITCGNVIADYCCVTVMGARADSWEIINIRDENGKSTWPQKNTEKLIDIALRNMSYEAMQKEYYNNPMDGGKVFKNLIDKSPFKLKQCDYVIIYADPATSNSESKKSSSKAIGIISNKGMDYNIHKAWVDQMTNAKFIEYLFEAYIICKNAGVDVIYVYIENNTLQNPFYEQVLLPLIYGKSNELGIILPIRPDERKKPEKWTRIEGNLEPMIRLERLTFNEKESDNPHMMRLKAQFKNANAKAKLLDGPDMVEGAVSIIEEKRAAEALGAVEMWERKPSRHRL</sequence>
<organism evidence="1 2">
    <name type="scientific">Chryseobacterium gallinarum</name>
    <dbReference type="NCBI Taxonomy" id="1324352"/>
    <lineage>
        <taxon>Bacteria</taxon>
        <taxon>Pseudomonadati</taxon>
        <taxon>Bacteroidota</taxon>
        <taxon>Flavobacteriia</taxon>
        <taxon>Flavobacteriales</taxon>
        <taxon>Weeksellaceae</taxon>
        <taxon>Chryseobacterium group</taxon>
        <taxon>Chryseobacterium</taxon>
    </lineage>
</organism>
<dbReference type="Gene3D" id="3.40.50.300">
    <property type="entry name" value="P-loop containing nucleotide triphosphate hydrolases"/>
    <property type="match status" value="1"/>
</dbReference>
<dbReference type="KEGG" id="cgn:OK18_19145"/>
<protein>
    <recommendedName>
        <fullName evidence="3">Terminase large subunit gp17-like C-terminal domain-containing protein</fullName>
    </recommendedName>
</protein>
<dbReference type="OrthoDB" id="1327410at2"/>
<proteinExistence type="predicted"/>
<name>A0A0G3M6B7_CHRGL</name>
<dbReference type="RefSeq" id="WP_053329044.1">
    <property type="nucleotide sequence ID" value="NZ_CP009928.1"/>
</dbReference>
<evidence type="ECO:0008006" key="3">
    <source>
        <dbReference type="Google" id="ProtNLM"/>
    </source>
</evidence>
<accession>A0A0G3M6B7</accession>
<dbReference type="Proteomes" id="UP000035213">
    <property type="component" value="Chromosome"/>
</dbReference>
<reference evidence="1 2" key="1">
    <citation type="submission" date="2014-11" db="EMBL/GenBank/DDBJ databases">
        <authorList>
            <person name="Park G.-S."/>
            <person name="Hong S.-J."/>
            <person name="Jung B.K."/>
            <person name="Khan A.R."/>
            <person name="Kwak Y."/>
            <person name="Shin J.-H."/>
        </authorList>
    </citation>
    <scope>NUCLEOTIDE SEQUENCE [LARGE SCALE GENOMIC DNA]</scope>
    <source>
        <strain evidence="1 2">DSM 27622</strain>
    </source>
</reference>
<gene>
    <name evidence="1" type="ORF">OK18_19145</name>
</gene>
<dbReference type="PATRIC" id="fig|1324352.5.peg.4021"/>
<dbReference type="InterPro" id="IPR027417">
    <property type="entry name" value="P-loop_NTPase"/>
</dbReference>
<dbReference type="AlphaFoldDB" id="A0A0G3M6B7"/>
<dbReference type="STRING" id="1324352.OK18_19145"/>
<evidence type="ECO:0000313" key="1">
    <source>
        <dbReference type="EMBL" id="AKK74449.1"/>
    </source>
</evidence>
<dbReference type="EMBL" id="CP009928">
    <property type="protein sequence ID" value="AKK74449.1"/>
    <property type="molecule type" value="Genomic_DNA"/>
</dbReference>